<evidence type="ECO:0000256" key="4">
    <source>
        <dbReference type="ARBA" id="ARBA00022618"/>
    </source>
</evidence>
<feature type="transmembrane region" description="Helical" evidence="22">
    <location>
        <begin position="34"/>
        <end position="58"/>
    </location>
</feature>
<accession>A0A444B9L6</accession>
<feature type="transmembrane region" description="Helical" evidence="22">
    <location>
        <begin position="100"/>
        <end position="122"/>
    </location>
</feature>
<dbReference type="GO" id="GO:0015648">
    <property type="term" value="F:lipid-linked peptidoglycan transporter activity"/>
    <property type="evidence" value="ECO:0007669"/>
    <property type="project" value="TreeGrafter"/>
</dbReference>
<keyword evidence="5" id="KW-0328">Glycosyltransferase</keyword>
<dbReference type="GO" id="GO:0008955">
    <property type="term" value="F:peptidoglycan glycosyltransferase activity"/>
    <property type="evidence" value="ECO:0007669"/>
    <property type="project" value="UniProtKB-EC"/>
</dbReference>
<keyword evidence="9" id="KW-0573">Peptidoglycan synthesis</keyword>
<evidence type="ECO:0000256" key="9">
    <source>
        <dbReference type="ARBA" id="ARBA00022984"/>
    </source>
</evidence>
<keyword evidence="6" id="KW-0808">Transferase</keyword>
<feature type="transmembrane region" description="Helical" evidence="22">
    <location>
        <begin position="191"/>
        <end position="210"/>
    </location>
</feature>
<keyword evidence="12" id="KW-0131">Cell cycle</keyword>
<evidence type="ECO:0000313" key="23">
    <source>
        <dbReference type="EMBL" id="RWU85126.1"/>
    </source>
</evidence>
<keyword evidence="4" id="KW-0132">Cell division</keyword>
<evidence type="ECO:0000256" key="6">
    <source>
        <dbReference type="ARBA" id="ARBA00022679"/>
    </source>
</evidence>
<evidence type="ECO:0000256" key="1">
    <source>
        <dbReference type="ARBA" id="ARBA00004651"/>
    </source>
</evidence>
<protein>
    <recommendedName>
        <fullName evidence="17">Probable peptidoglycan glycosyltransferase FtsW</fullName>
        <ecNumber evidence="19">2.4.99.28</ecNumber>
    </recommendedName>
    <alternativeName>
        <fullName evidence="18">Cell division protein FtsW</fullName>
    </alternativeName>
    <alternativeName>
        <fullName evidence="15">Cell wall polymerase</fullName>
    </alternativeName>
    <alternativeName>
        <fullName evidence="14">Peptidoglycan polymerase</fullName>
    </alternativeName>
</protein>
<dbReference type="NCBIfam" id="TIGR02614">
    <property type="entry name" value="ftsW"/>
    <property type="match status" value="1"/>
</dbReference>
<keyword evidence="8" id="KW-0133">Cell shape</keyword>
<evidence type="ECO:0000256" key="12">
    <source>
        <dbReference type="ARBA" id="ARBA00023306"/>
    </source>
</evidence>
<dbReference type="GO" id="GO:0008360">
    <property type="term" value="P:regulation of cell shape"/>
    <property type="evidence" value="ECO:0007669"/>
    <property type="project" value="UniProtKB-KW"/>
</dbReference>
<feature type="transmembrane region" description="Helical" evidence="22">
    <location>
        <begin position="295"/>
        <end position="321"/>
    </location>
</feature>
<dbReference type="GO" id="GO:0005886">
    <property type="term" value="C:plasma membrane"/>
    <property type="evidence" value="ECO:0007669"/>
    <property type="project" value="UniProtKB-SubCell"/>
</dbReference>
<comment type="caution">
    <text evidence="23">The sequence shown here is derived from an EMBL/GenBank/DDBJ whole genome shotgun (WGS) entry which is preliminary data.</text>
</comment>
<feature type="transmembrane region" description="Helical" evidence="22">
    <location>
        <begin position="333"/>
        <end position="364"/>
    </location>
</feature>
<proteinExistence type="inferred from homology"/>
<evidence type="ECO:0000313" key="24">
    <source>
        <dbReference type="Proteomes" id="UP000288711"/>
    </source>
</evidence>
<evidence type="ECO:0000256" key="2">
    <source>
        <dbReference type="ARBA" id="ARBA00004752"/>
    </source>
</evidence>
<dbReference type="InterPro" id="IPR018365">
    <property type="entry name" value="Cell_cycle_FtsW-rel_CS"/>
</dbReference>
<evidence type="ECO:0000256" key="16">
    <source>
        <dbReference type="ARBA" id="ARBA00038053"/>
    </source>
</evidence>
<evidence type="ECO:0000256" key="17">
    <source>
        <dbReference type="ARBA" id="ARBA00041185"/>
    </source>
</evidence>
<dbReference type="EMBL" id="PIPF01000002">
    <property type="protein sequence ID" value="RWU85126.1"/>
    <property type="molecule type" value="Genomic_DNA"/>
</dbReference>
<gene>
    <name evidence="23" type="primary">ftsW</name>
    <name evidence="23" type="ORF">CWN80_02980</name>
</gene>
<sequence length="424" mass="44960">MSSSAATGRGTGARSARTRLEQWAARFESPMTTYYLLLGVVGLLVGIGLVMVLSASMIVSLRENDSSFTIFLKQFVFAVAGGLALWWASRRSVAFWKRFALPAVLASIVLLGLVLTPLGFGFQGNRNWIGVGSLSIQPSEIAKIGLVLGGALVLERKQALLGSIKHALIPFVLPGALVIVGLVMLGHDLGTAMVIVAIVVGMLFAAGVPLRWFGAGLGVLAVLGYAALTLGNSRMERINVWLNPEQCAPGTELFYGICRQSVHGRYALADGGWLGVGLGASREKWGWLSEPYNDFIFAIIGEELGLLGTLAILLLFASFALAGLRLVTRTDDYFVRLATAGICTWVLIQAIINIGAVIGMLPVIGVPLPFVSSGGSSLVTSMLAVGILLSFARAEPGCSEMIAAKPSRARALLARFPSRRTSTR</sequence>
<dbReference type="AlphaFoldDB" id="A0A444B9L6"/>
<keyword evidence="24" id="KW-1185">Reference proteome</keyword>
<evidence type="ECO:0000256" key="8">
    <source>
        <dbReference type="ARBA" id="ARBA00022960"/>
    </source>
</evidence>
<comment type="similarity">
    <text evidence="16">Belongs to the SEDS family. FtsW subfamily.</text>
</comment>
<evidence type="ECO:0000256" key="3">
    <source>
        <dbReference type="ARBA" id="ARBA00022475"/>
    </source>
</evidence>
<feature type="transmembrane region" description="Helical" evidence="22">
    <location>
        <begin position="166"/>
        <end position="185"/>
    </location>
</feature>
<name>A0A444B9L6_9MICO</name>
<keyword evidence="13" id="KW-0961">Cell wall biogenesis/degradation</keyword>
<keyword evidence="10 22" id="KW-1133">Transmembrane helix</keyword>
<dbReference type="PANTHER" id="PTHR30474">
    <property type="entry name" value="CELL CYCLE PROTEIN"/>
    <property type="match status" value="1"/>
</dbReference>
<feature type="transmembrane region" description="Helical" evidence="22">
    <location>
        <begin position="70"/>
        <end position="88"/>
    </location>
</feature>
<dbReference type="GO" id="GO:0051301">
    <property type="term" value="P:cell division"/>
    <property type="evidence" value="ECO:0007669"/>
    <property type="project" value="UniProtKB-KW"/>
</dbReference>
<reference evidence="23 24" key="1">
    <citation type="journal article" date="2009" name="Int. J. Syst. Evol. Microbiol.">
        <title>Janibacter hoylei sp. nov., Bacillus isronensis sp. nov. and Bacillus aryabhattai sp. nov., isolated from cryotubes used for collecting air from the upper atmosphere.</title>
        <authorList>
            <person name="Shivaji S."/>
            <person name="Chaturvedi P."/>
            <person name="Begum Z."/>
            <person name="Pindi P.K."/>
            <person name="Manorama R."/>
            <person name="Padmanaban D.A."/>
            <person name="Shouche Y.S."/>
            <person name="Pawar S."/>
            <person name="Vaishampayan P."/>
            <person name="Dutt C.B."/>
            <person name="Datta G.N."/>
            <person name="Manchanda R.K."/>
            <person name="Rao U.R."/>
            <person name="Bhargava P.M."/>
            <person name="Narlikar J.V."/>
        </authorList>
    </citation>
    <scope>NUCLEOTIDE SEQUENCE [LARGE SCALE GENOMIC DNA]</scope>
    <source>
        <strain evidence="23 24">PVAS-1</strain>
    </source>
</reference>
<keyword evidence="3" id="KW-1003">Cell membrane</keyword>
<dbReference type="PROSITE" id="PS00428">
    <property type="entry name" value="FTSW_RODA_SPOVE"/>
    <property type="match status" value="1"/>
</dbReference>
<dbReference type="Proteomes" id="UP000288711">
    <property type="component" value="Unassembled WGS sequence"/>
</dbReference>
<evidence type="ECO:0000256" key="14">
    <source>
        <dbReference type="ARBA" id="ARBA00032370"/>
    </source>
</evidence>
<comment type="function">
    <text evidence="21">Peptidoglycan polymerase that is essential for cell division.</text>
</comment>
<keyword evidence="7 22" id="KW-0812">Transmembrane</keyword>
<evidence type="ECO:0000256" key="22">
    <source>
        <dbReference type="SAM" id="Phobius"/>
    </source>
</evidence>
<evidence type="ECO:0000256" key="11">
    <source>
        <dbReference type="ARBA" id="ARBA00023136"/>
    </source>
</evidence>
<evidence type="ECO:0000256" key="5">
    <source>
        <dbReference type="ARBA" id="ARBA00022676"/>
    </source>
</evidence>
<organism evidence="23 24">
    <name type="scientific">Janibacter hoylei PVAS-1</name>
    <dbReference type="NCBI Taxonomy" id="1210046"/>
    <lineage>
        <taxon>Bacteria</taxon>
        <taxon>Bacillati</taxon>
        <taxon>Actinomycetota</taxon>
        <taxon>Actinomycetes</taxon>
        <taxon>Micrococcales</taxon>
        <taxon>Intrasporangiaceae</taxon>
        <taxon>Janibacter</taxon>
    </lineage>
</organism>
<dbReference type="InterPro" id="IPR001182">
    <property type="entry name" value="FtsW/RodA"/>
</dbReference>
<evidence type="ECO:0000256" key="21">
    <source>
        <dbReference type="ARBA" id="ARBA00049966"/>
    </source>
</evidence>
<dbReference type="GO" id="GO:0009252">
    <property type="term" value="P:peptidoglycan biosynthetic process"/>
    <property type="evidence" value="ECO:0007669"/>
    <property type="project" value="UniProtKB-KW"/>
</dbReference>
<comment type="pathway">
    <text evidence="2">Cell wall biogenesis; peptidoglycan biosynthesis.</text>
</comment>
<comment type="subcellular location">
    <subcellularLocation>
        <location evidence="1">Cell membrane</location>
        <topology evidence="1">Multi-pass membrane protein</topology>
    </subcellularLocation>
</comment>
<evidence type="ECO:0000256" key="15">
    <source>
        <dbReference type="ARBA" id="ARBA00033270"/>
    </source>
</evidence>
<feature type="transmembrane region" description="Helical" evidence="22">
    <location>
        <begin position="370"/>
        <end position="392"/>
    </location>
</feature>
<evidence type="ECO:0000256" key="18">
    <source>
        <dbReference type="ARBA" id="ARBA00041418"/>
    </source>
</evidence>
<evidence type="ECO:0000256" key="19">
    <source>
        <dbReference type="ARBA" id="ARBA00044770"/>
    </source>
</evidence>
<dbReference type="GO" id="GO:0032153">
    <property type="term" value="C:cell division site"/>
    <property type="evidence" value="ECO:0007669"/>
    <property type="project" value="TreeGrafter"/>
</dbReference>
<dbReference type="Pfam" id="PF01098">
    <property type="entry name" value="FTSW_RODA_SPOVE"/>
    <property type="match status" value="1"/>
</dbReference>
<comment type="catalytic activity">
    <reaction evidence="20">
        <text>[GlcNAc-(1-&gt;4)-Mur2Ac(oyl-L-Ala-gamma-D-Glu-L-Lys-D-Ala-D-Ala)](n)-di-trans,octa-cis-undecaprenyl diphosphate + beta-D-GlcNAc-(1-&gt;4)-Mur2Ac(oyl-L-Ala-gamma-D-Glu-L-Lys-D-Ala-D-Ala)-di-trans,octa-cis-undecaprenyl diphosphate = [GlcNAc-(1-&gt;4)-Mur2Ac(oyl-L-Ala-gamma-D-Glu-L-Lys-D-Ala-D-Ala)](n+1)-di-trans,octa-cis-undecaprenyl diphosphate + di-trans,octa-cis-undecaprenyl diphosphate + H(+)</text>
        <dbReference type="Rhea" id="RHEA:23708"/>
        <dbReference type="Rhea" id="RHEA-COMP:9602"/>
        <dbReference type="Rhea" id="RHEA-COMP:9603"/>
        <dbReference type="ChEBI" id="CHEBI:15378"/>
        <dbReference type="ChEBI" id="CHEBI:58405"/>
        <dbReference type="ChEBI" id="CHEBI:60033"/>
        <dbReference type="ChEBI" id="CHEBI:78435"/>
        <dbReference type="EC" id="2.4.99.28"/>
    </reaction>
</comment>
<dbReference type="PANTHER" id="PTHR30474:SF2">
    <property type="entry name" value="PEPTIDOGLYCAN GLYCOSYLTRANSFERASE FTSW-RELATED"/>
    <property type="match status" value="1"/>
</dbReference>
<keyword evidence="11 22" id="KW-0472">Membrane</keyword>
<dbReference type="InterPro" id="IPR013437">
    <property type="entry name" value="FtsW"/>
</dbReference>
<evidence type="ECO:0000256" key="20">
    <source>
        <dbReference type="ARBA" id="ARBA00049902"/>
    </source>
</evidence>
<dbReference type="EC" id="2.4.99.28" evidence="19"/>
<evidence type="ECO:0000256" key="7">
    <source>
        <dbReference type="ARBA" id="ARBA00022692"/>
    </source>
</evidence>
<evidence type="ECO:0000256" key="13">
    <source>
        <dbReference type="ARBA" id="ARBA00023316"/>
    </source>
</evidence>
<dbReference type="GO" id="GO:0071555">
    <property type="term" value="P:cell wall organization"/>
    <property type="evidence" value="ECO:0007669"/>
    <property type="project" value="UniProtKB-KW"/>
</dbReference>
<dbReference type="RefSeq" id="WP_128276856.1">
    <property type="nucleotide sequence ID" value="NZ_PIPF01000002.1"/>
</dbReference>
<evidence type="ECO:0000256" key="10">
    <source>
        <dbReference type="ARBA" id="ARBA00022989"/>
    </source>
</evidence>